<dbReference type="EMBL" id="JPEO01000003">
    <property type="protein sequence ID" value="KFZ38349.1"/>
    <property type="molecule type" value="Genomic_DNA"/>
</dbReference>
<dbReference type="eggNOG" id="ENOG50315K0">
    <property type="taxonomic scope" value="Bacteria"/>
</dbReference>
<proteinExistence type="predicted"/>
<evidence type="ECO:0000313" key="2">
    <source>
        <dbReference type="EMBL" id="KFZ38349.1"/>
    </source>
</evidence>
<evidence type="ECO:0000256" key="1">
    <source>
        <dbReference type="SAM" id="Phobius"/>
    </source>
</evidence>
<dbReference type="STRING" id="1515746.HR45_07635"/>
<comment type="caution">
    <text evidence="2">The sequence shown here is derived from an EMBL/GenBank/DDBJ whole genome shotgun (WGS) entry which is preliminary data.</text>
</comment>
<feature type="transmembrane region" description="Helical" evidence="1">
    <location>
        <begin position="48"/>
        <end position="68"/>
    </location>
</feature>
<keyword evidence="1" id="KW-0812">Transmembrane</keyword>
<keyword evidence="1" id="KW-1133">Transmembrane helix</keyword>
<gene>
    <name evidence="2" type="ORF">HR45_07635</name>
</gene>
<feature type="transmembrane region" description="Helical" evidence="1">
    <location>
        <begin position="88"/>
        <end position="111"/>
    </location>
</feature>
<dbReference type="Proteomes" id="UP000029264">
    <property type="component" value="Unassembled WGS sequence"/>
</dbReference>
<dbReference type="AlphaFoldDB" id="A0A094JJY9"/>
<reference evidence="2 3" key="1">
    <citation type="submission" date="2014-06" db="EMBL/GenBank/DDBJ databases">
        <title>Shewanella sp. YQH10.</title>
        <authorList>
            <person name="Liu Y."/>
            <person name="Zeng R."/>
        </authorList>
    </citation>
    <scope>NUCLEOTIDE SEQUENCE [LARGE SCALE GENOMIC DNA]</scope>
    <source>
        <strain evidence="2 3">YQH10</strain>
    </source>
</reference>
<name>A0A094JJY9_9GAMM</name>
<keyword evidence="1" id="KW-0472">Membrane</keyword>
<evidence type="ECO:0000313" key="3">
    <source>
        <dbReference type="Proteomes" id="UP000029264"/>
    </source>
</evidence>
<sequence>MPKRLLLLSIIYTVLAVVALIYGVAVIPALLLLMLVLSIFARHQATGWILRGVAVFMLLGVSTMPYLLEQNPQLASQWQQLVGAAAVASMPSWLLFTLALVLTMLQLWLVLTPKVSRWFQRRNNFNIMS</sequence>
<accession>A0A094JJY9</accession>
<feature type="transmembrane region" description="Helical" evidence="1">
    <location>
        <begin position="6"/>
        <end position="36"/>
    </location>
</feature>
<organism evidence="2 3">
    <name type="scientific">Shewanella mangrovi</name>
    <dbReference type="NCBI Taxonomy" id="1515746"/>
    <lineage>
        <taxon>Bacteria</taxon>
        <taxon>Pseudomonadati</taxon>
        <taxon>Pseudomonadota</taxon>
        <taxon>Gammaproteobacteria</taxon>
        <taxon>Alteromonadales</taxon>
        <taxon>Shewanellaceae</taxon>
        <taxon>Shewanella</taxon>
    </lineage>
</organism>
<keyword evidence="3" id="KW-1185">Reference proteome</keyword>
<protein>
    <submittedName>
        <fullName evidence="2">Uncharacterized protein</fullName>
    </submittedName>
</protein>